<dbReference type="GeneID" id="118421629"/>
<feature type="signal peptide" evidence="1">
    <location>
        <begin position="1"/>
        <end position="19"/>
    </location>
</feature>
<dbReference type="RefSeq" id="XP_035684890.1">
    <property type="nucleotide sequence ID" value="XM_035828997.1"/>
</dbReference>
<reference evidence="2" key="1">
    <citation type="journal article" date="2020" name="Nat. Ecol. Evol.">
        <title>Deeply conserved synteny resolves early events in vertebrate evolution.</title>
        <authorList>
            <person name="Simakov O."/>
            <person name="Marletaz F."/>
            <person name="Yue J.X."/>
            <person name="O'Connell B."/>
            <person name="Jenkins J."/>
            <person name="Brandt A."/>
            <person name="Calef R."/>
            <person name="Tung C.H."/>
            <person name="Huang T.K."/>
            <person name="Schmutz J."/>
            <person name="Satoh N."/>
            <person name="Yu J.K."/>
            <person name="Putnam N.H."/>
            <person name="Green R.E."/>
            <person name="Rokhsar D.S."/>
        </authorList>
    </citation>
    <scope>NUCLEOTIDE SEQUENCE [LARGE SCALE GENOMIC DNA]</scope>
    <source>
        <strain evidence="2">S238N-H82</strain>
    </source>
</reference>
<keyword evidence="2" id="KW-1185">Reference proteome</keyword>
<organism evidence="2 3">
    <name type="scientific">Branchiostoma floridae</name>
    <name type="common">Florida lancelet</name>
    <name type="synonym">Amphioxus</name>
    <dbReference type="NCBI Taxonomy" id="7739"/>
    <lineage>
        <taxon>Eukaryota</taxon>
        <taxon>Metazoa</taxon>
        <taxon>Chordata</taxon>
        <taxon>Cephalochordata</taxon>
        <taxon>Leptocardii</taxon>
        <taxon>Amphioxiformes</taxon>
        <taxon>Branchiostomatidae</taxon>
        <taxon>Branchiostoma</taxon>
    </lineage>
</organism>
<keyword evidence="1" id="KW-0732">Signal</keyword>
<dbReference type="KEGG" id="bfo:118421629"/>
<proteinExistence type="predicted"/>
<dbReference type="OrthoDB" id="2142683at2759"/>
<dbReference type="InterPro" id="IPR016187">
    <property type="entry name" value="CTDL_fold"/>
</dbReference>
<dbReference type="AlphaFoldDB" id="A0A9J7MZS8"/>
<protein>
    <submittedName>
        <fullName evidence="3">Perlucin-like protein</fullName>
    </submittedName>
</protein>
<name>A0A9J7MZS8_BRAFL</name>
<dbReference type="OMA" id="FKFICHA"/>
<dbReference type="Proteomes" id="UP000001554">
    <property type="component" value="Chromosome 8"/>
</dbReference>
<dbReference type="Gene3D" id="3.10.100.10">
    <property type="entry name" value="Mannose-Binding Protein A, subunit A"/>
    <property type="match status" value="1"/>
</dbReference>
<feature type="chain" id="PRO_5039909335" evidence="1">
    <location>
        <begin position="20"/>
        <end position="114"/>
    </location>
</feature>
<dbReference type="SUPFAM" id="SSF56436">
    <property type="entry name" value="C-type lectin-like"/>
    <property type="match status" value="1"/>
</dbReference>
<gene>
    <name evidence="3" type="primary">LOC118421629</name>
</gene>
<accession>A0A9J7MZS8</accession>
<evidence type="ECO:0000256" key="1">
    <source>
        <dbReference type="SAM" id="SignalP"/>
    </source>
</evidence>
<reference evidence="3" key="2">
    <citation type="submission" date="2025-08" db="UniProtKB">
        <authorList>
            <consortium name="RefSeq"/>
        </authorList>
    </citation>
    <scope>IDENTIFICATION</scope>
    <source>
        <strain evidence="3">S238N-H82</strain>
        <tissue evidence="3">Testes</tissue>
    </source>
</reference>
<dbReference type="CDD" id="cd00037">
    <property type="entry name" value="CLECT"/>
    <property type="match status" value="1"/>
</dbReference>
<evidence type="ECO:0000313" key="2">
    <source>
        <dbReference type="Proteomes" id="UP000001554"/>
    </source>
</evidence>
<dbReference type="InterPro" id="IPR016186">
    <property type="entry name" value="C-type_lectin-like/link_sf"/>
</dbReference>
<sequence length="114" mass="12767">MEKKLLLCLVLLSISVAKAQYVDCPAGYQEIDGSCYYFSKVAKNSRQAIATCEAQGGELLEVDDDATRAIIDNYASRCVYWISAESQLIDYWQNEKKEFKFICHANPAASEEAP</sequence>
<evidence type="ECO:0000313" key="3">
    <source>
        <dbReference type="RefSeq" id="XP_035684890.1"/>
    </source>
</evidence>